<gene>
    <name evidence="1" type="ORF">DW099_02455</name>
</gene>
<proteinExistence type="predicted"/>
<dbReference type="Pfam" id="PF19420">
    <property type="entry name" value="DDAH_eukar"/>
    <property type="match status" value="1"/>
</dbReference>
<dbReference type="GO" id="GO:0016740">
    <property type="term" value="F:transferase activity"/>
    <property type="evidence" value="ECO:0007669"/>
    <property type="project" value="UniProtKB-KW"/>
</dbReference>
<keyword evidence="1" id="KW-0808">Transferase</keyword>
<dbReference type="RefSeq" id="WP_118333580.1">
    <property type="nucleotide sequence ID" value="NZ_AP025567.1"/>
</dbReference>
<dbReference type="GO" id="GO:0019546">
    <property type="term" value="P:L-arginine deiminase pathway"/>
    <property type="evidence" value="ECO:0007669"/>
    <property type="project" value="TreeGrafter"/>
</dbReference>
<accession>A0A415E737</accession>
<dbReference type="PANTHER" id="PTHR47271:SF2">
    <property type="entry name" value="ARGININE DEIMINASE"/>
    <property type="match status" value="1"/>
</dbReference>
<dbReference type="GO" id="GO:0016990">
    <property type="term" value="F:arginine deiminase activity"/>
    <property type="evidence" value="ECO:0007669"/>
    <property type="project" value="TreeGrafter"/>
</dbReference>
<evidence type="ECO:0000313" key="2">
    <source>
        <dbReference type="Proteomes" id="UP000284841"/>
    </source>
</evidence>
<reference evidence="1 2" key="1">
    <citation type="submission" date="2018-08" db="EMBL/GenBank/DDBJ databases">
        <title>A genome reference for cultivated species of the human gut microbiota.</title>
        <authorList>
            <person name="Zou Y."/>
            <person name="Xue W."/>
            <person name="Luo G."/>
        </authorList>
    </citation>
    <scope>NUCLEOTIDE SEQUENCE [LARGE SCALE GENOMIC DNA]</scope>
    <source>
        <strain evidence="1 2">AM07-24</strain>
    </source>
</reference>
<dbReference type="Gene3D" id="3.75.10.10">
    <property type="entry name" value="L-arginine/glycine Amidinotransferase, Chain A"/>
    <property type="match status" value="1"/>
</dbReference>
<name>A0A415E737_9FIRM</name>
<organism evidence="1 2">
    <name type="scientific">Emergencia timonensis</name>
    <dbReference type="NCBI Taxonomy" id="1776384"/>
    <lineage>
        <taxon>Bacteria</taxon>
        <taxon>Bacillati</taxon>
        <taxon>Bacillota</taxon>
        <taxon>Clostridia</taxon>
        <taxon>Peptostreptococcales</taxon>
        <taxon>Anaerovoracaceae</taxon>
        <taxon>Emergencia</taxon>
    </lineage>
</organism>
<comment type="caution">
    <text evidence="1">The sequence shown here is derived from an EMBL/GenBank/DDBJ whole genome shotgun (WGS) entry which is preliminary data.</text>
</comment>
<dbReference type="EMBL" id="QRMS01000001">
    <property type="protein sequence ID" value="RHJ89455.1"/>
    <property type="molecule type" value="Genomic_DNA"/>
</dbReference>
<sequence length="310" mass="34839">MMEKLHTFREDLEKVWGDQWSVTSEIGKLRSVLMHRPGKEIEGITDPSKIYFRDFIDVEKARWEHDQLAQVYRDHGIEVNYVEEMDPGCPNAMYCHDLILGTPEGVIVTRPGIEIRHKEVKYAAQKAAELGVPIVKTVHGKGIFDGACATWVDKETAIVGTGSRCNGEGLKQVSDTFRDMGVKNIITLSIARNQNHLDGFLSIVDTHVAVTYPYITPDIIYEELEKRGFEFVEIPAFDEKINFAANSVALEPGKIVMPKGAPRTVELLNKKGIEVIELDLEEIKKGGGSVHCLTAFLKRDDIPVYEVKED</sequence>
<keyword evidence="2" id="KW-1185">Reference proteome</keyword>
<dbReference type="SUPFAM" id="SSF55909">
    <property type="entry name" value="Pentein"/>
    <property type="match status" value="1"/>
</dbReference>
<protein>
    <submittedName>
        <fullName evidence="1">Amidinotransferase</fullName>
    </submittedName>
</protein>
<dbReference type="STRING" id="1776384.GCA_900086585_02802"/>
<dbReference type="OrthoDB" id="9807502at2"/>
<dbReference type="Proteomes" id="UP000284841">
    <property type="component" value="Unassembled WGS sequence"/>
</dbReference>
<evidence type="ECO:0000313" key="1">
    <source>
        <dbReference type="EMBL" id="RHJ89455.1"/>
    </source>
</evidence>
<dbReference type="AlphaFoldDB" id="A0A415E737"/>
<dbReference type="PANTHER" id="PTHR47271">
    <property type="entry name" value="ARGININE DEIMINASE"/>
    <property type="match status" value="1"/>
</dbReference>